<keyword evidence="1" id="KW-0472">Membrane</keyword>
<evidence type="ECO:0008006" key="5">
    <source>
        <dbReference type="Google" id="ProtNLM"/>
    </source>
</evidence>
<reference evidence="3" key="1">
    <citation type="submission" date="2022-01" db="EMBL/GenBank/DDBJ databases">
        <authorList>
            <person name="King R."/>
        </authorList>
    </citation>
    <scope>NUCLEOTIDE SEQUENCE</scope>
</reference>
<evidence type="ECO:0000256" key="1">
    <source>
        <dbReference type="SAM" id="Phobius"/>
    </source>
</evidence>
<feature type="signal peptide" evidence="2">
    <location>
        <begin position="1"/>
        <end position="23"/>
    </location>
</feature>
<organism evidence="3 4">
    <name type="scientific">Chironomus riparius</name>
    <dbReference type="NCBI Taxonomy" id="315576"/>
    <lineage>
        <taxon>Eukaryota</taxon>
        <taxon>Metazoa</taxon>
        <taxon>Ecdysozoa</taxon>
        <taxon>Arthropoda</taxon>
        <taxon>Hexapoda</taxon>
        <taxon>Insecta</taxon>
        <taxon>Pterygota</taxon>
        <taxon>Neoptera</taxon>
        <taxon>Endopterygota</taxon>
        <taxon>Diptera</taxon>
        <taxon>Nematocera</taxon>
        <taxon>Chironomoidea</taxon>
        <taxon>Chironomidae</taxon>
        <taxon>Chironominae</taxon>
        <taxon>Chironomus</taxon>
    </lineage>
</organism>
<proteinExistence type="predicted"/>
<protein>
    <recommendedName>
        <fullName evidence="5">Steroid 5-alpha reductase C-terminal domain-containing protein</fullName>
    </recommendedName>
</protein>
<dbReference type="Gene3D" id="1.20.120.1630">
    <property type="match status" value="1"/>
</dbReference>
<evidence type="ECO:0000256" key="2">
    <source>
        <dbReference type="SAM" id="SignalP"/>
    </source>
</evidence>
<dbReference type="PANTHER" id="PTHR32251:SF17">
    <property type="entry name" value="STEROID 5-ALPHA REDUCTASE C-TERMINAL DOMAIN-CONTAINING PROTEIN"/>
    <property type="match status" value="1"/>
</dbReference>
<feature type="transmembrane region" description="Helical" evidence="1">
    <location>
        <begin position="165"/>
        <end position="183"/>
    </location>
</feature>
<feature type="transmembrane region" description="Helical" evidence="1">
    <location>
        <begin position="236"/>
        <end position="258"/>
    </location>
</feature>
<feature type="transmembrane region" description="Helical" evidence="1">
    <location>
        <begin position="130"/>
        <end position="153"/>
    </location>
</feature>
<dbReference type="Proteomes" id="UP001153620">
    <property type="component" value="Chromosome 4"/>
</dbReference>
<accession>A0A9N9S508</accession>
<evidence type="ECO:0000313" key="4">
    <source>
        <dbReference type="Proteomes" id="UP001153620"/>
    </source>
</evidence>
<name>A0A9N9S508_9DIPT</name>
<keyword evidence="2" id="KW-0732">Signal</keyword>
<dbReference type="GO" id="GO:0016020">
    <property type="term" value="C:membrane"/>
    <property type="evidence" value="ECO:0007669"/>
    <property type="project" value="TreeGrafter"/>
</dbReference>
<dbReference type="Pfam" id="PF06966">
    <property type="entry name" value="DUF1295"/>
    <property type="match status" value="1"/>
</dbReference>
<dbReference type="AlphaFoldDB" id="A0A9N9S508"/>
<dbReference type="PANTHER" id="PTHR32251">
    <property type="entry name" value="3-OXO-5-ALPHA-STEROID 4-DEHYDROGENASE"/>
    <property type="match status" value="1"/>
</dbReference>
<feature type="transmembrane region" description="Helical" evidence="1">
    <location>
        <begin position="89"/>
        <end position="109"/>
    </location>
</feature>
<reference evidence="3" key="2">
    <citation type="submission" date="2022-10" db="EMBL/GenBank/DDBJ databases">
        <authorList>
            <consortium name="ENA_rothamsted_submissions"/>
            <consortium name="culmorum"/>
            <person name="King R."/>
        </authorList>
    </citation>
    <scope>NUCLEOTIDE SEQUENCE</scope>
</reference>
<keyword evidence="4" id="KW-1185">Reference proteome</keyword>
<keyword evidence="1" id="KW-0812">Transmembrane</keyword>
<dbReference type="EMBL" id="OU895880">
    <property type="protein sequence ID" value="CAG9810983.1"/>
    <property type="molecule type" value="Genomic_DNA"/>
</dbReference>
<keyword evidence="1" id="KW-1133">Transmembrane helix</keyword>
<feature type="transmembrane region" description="Helical" evidence="1">
    <location>
        <begin position="33"/>
        <end position="52"/>
    </location>
</feature>
<feature type="chain" id="PRO_5040434450" description="Steroid 5-alpha reductase C-terminal domain-containing protein" evidence="2">
    <location>
        <begin position="24"/>
        <end position="294"/>
    </location>
</feature>
<feature type="transmembrane region" description="Helical" evidence="1">
    <location>
        <begin position="64"/>
        <end position="83"/>
    </location>
</feature>
<gene>
    <name evidence="3" type="ORF">CHIRRI_LOCUS13793</name>
</gene>
<feature type="transmembrane region" description="Helical" evidence="1">
    <location>
        <begin position="213"/>
        <end position="230"/>
    </location>
</feature>
<dbReference type="InterPro" id="IPR010721">
    <property type="entry name" value="UstE-like"/>
</dbReference>
<dbReference type="OrthoDB" id="7788590at2759"/>
<sequence>MFFNTLGPLIVVLACILSTQTIAFIVSADNSFTLHYIAYLTIGLQWIFFAHARGCSATKRTEKHFDVVGSATFVSAIIVNFVISGHYSIRTVFLNLLIIIWTVRLGAFLNARITRNNGIDARFADFKTSLCRFLMIWTLQGVWVFIMLLPLLIISQNEKNIQLEALDYIGCILFIAGILIESISDYQKLQFRSESKNKDKFIKSGLWTYSRHPNYFGEILLWCSIAVIAFSGSQSWLVFISPAFIASMLIFGSGIPILEKNADEKFGHYEEYKIYKKSTPVLVPFIGRCGDAMF</sequence>
<evidence type="ECO:0000313" key="3">
    <source>
        <dbReference type="EMBL" id="CAG9810983.1"/>
    </source>
</evidence>